<feature type="region of interest" description="Disordered" evidence="1">
    <location>
        <begin position="1"/>
        <end position="77"/>
    </location>
</feature>
<dbReference type="Proteomes" id="UP001642360">
    <property type="component" value="Unassembled WGS sequence"/>
</dbReference>
<dbReference type="EMBL" id="CAUOFW020001414">
    <property type="protein sequence ID" value="CAK9144669.1"/>
    <property type="molecule type" value="Genomic_DNA"/>
</dbReference>
<evidence type="ECO:0000313" key="3">
    <source>
        <dbReference type="Proteomes" id="UP001642360"/>
    </source>
</evidence>
<organism evidence="2 3">
    <name type="scientific">Ilex paraguariensis</name>
    <name type="common">yerba mate</name>
    <dbReference type="NCBI Taxonomy" id="185542"/>
    <lineage>
        <taxon>Eukaryota</taxon>
        <taxon>Viridiplantae</taxon>
        <taxon>Streptophyta</taxon>
        <taxon>Embryophyta</taxon>
        <taxon>Tracheophyta</taxon>
        <taxon>Spermatophyta</taxon>
        <taxon>Magnoliopsida</taxon>
        <taxon>eudicotyledons</taxon>
        <taxon>Gunneridae</taxon>
        <taxon>Pentapetalae</taxon>
        <taxon>asterids</taxon>
        <taxon>campanulids</taxon>
        <taxon>Aquifoliales</taxon>
        <taxon>Aquifoliaceae</taxon>
        <taxon>Ilex</taxon>
    </lineage>
</organism>
<feature type="compositionally biased region" description="Basic residues" evidence="1">
    <location>
        <begin position="1"/>
        <end position="10"/>
    </location>
</feature>
<name>A0ABC8RNQ5_9AQUA</name>
<dbReference type="AlphaFoldDB" id="A0ABC8RNQ5"/>
<proteinExistence type="predicted"/>
<protein>
    <submittedName>
        <fullName evidence="2">Uncharacterized protein</fullName>
    </submittedName>
</protein>
<feature type="compositionally biased region" description="Polar residues" evidence="1">
    <location>
        <begin position="37"/>
        <end position="64"/>
    </location>
</feature>
<sequence length="102" mass="11923">MEHPEKKRKKEQPTKLANHQQQSKPPFQASTRKKTAGGTQNKTRSRPGSSKPKQQQVKTNTRNTPHAHRWKVQQAEMQQRERILHRWNTQHVLQHGPVSLPT</sequence>
<evidence type="ECO:0000313" key="2">
    <source>
        <dbReference type="EMBL" id="CAK9144669.1"/>
    </source>
</evidence>
<reference evidence="2 3" key="1">
    <citation type="submission" date="2024-02" db="EMBL/GenBank/DDBJ databases">
        <authorList>
            <person name="Vignale AGUSTIN F."/>
            <person name="Sosa J E."/>
            <person name="Modenutti C."/>
        </authorList>
    </citation>
    <scope>NUCLEOTIDE SEQUENCE [LARGE SCALE GENOMIC DNA]</scope>
</reference>
<keyword evidence="3" id="KW-1185">Reference proteome</keyword>
<accession>A0ABC8RNQ5</accession>
<feature type="compositionally biased region" description="Polar residues" evidence="1">
    <location>
        <begin position="15"/>
        <end position="30"/>
    </location>
</feature>
<evidence type="ECO:0000256" key="1">
    <source>
        <dbReference type="SAM" id="MobiDB-lite"/>
    </source>
</evidence>
<gene>
    <name evidence="2" type="ORF">ILEXP_LOCUS12431</name>
</gene>
<comment type="caution">
    <text evidence="2">The sequence shown here is derived from an EMBL/GenBank/DDBJ whole genome shotgun (WGS) entry which is preliminary data.</text>
</comment>